<evidence type="ECO:0000259" key="11">
    <source>
        <dbReference type="Pfam" id="PF12705"/>
    </source>
</evidence>
<keyword evidence="7" id="KW-0269">Exonuclease</keyword>
<dbReference type="Pfam" id="PF21445">
    <property type="entry name" value="ADDB_N"/>
    <property type="match status" value="1"/>
</dbReference>
<dbReference type="PANTHER" id="PTHR11070:SF2">
    <property type="entry name" value="ATP-DEPENDENT DNA HELICASE SRS2"/>
    <property type="match status" value="1"/>
</dbReference>
<accession>A0A1M5WKB1</accession>
<dbReference type="InterPro" id="IPR011335">
    <property type="entry name" value="Restrct_endonuc-II-like"/>
</dbReference>
<dbReference type="SUPFAM" id="SSF52980">
    <property type="entry name" value="Restriction endonuclease-like"/>
    <property type="match status" value="1"/>
</dbReference>
<dbReference type="InterPro" id="IPR049035">
    <property type="entry name" value="ADDB_N"/>
</dbReference>
<dbReference type="Pfam" id="PF13361">
    <property type="entry name" value="UvrD_C"/>
    <property type="match status" value="1"/>
</dbReference>
<dbReference type="Gene3D" id="1.10.10.160">
    <property type="match status" value="1"/>
</dbReference>
<dbReference type="InterPro" id="IPR000212">
    <property type="entry name" value="DNA_helicase_UvrD/REP"/>
</dbReference>
<keyword evidence="15" id="KW-1185">Reference proteome</keyword>
<keyword evidence="5" id="KW-0378">Hydrolase</keyword>
<dbReference type="RefSeq" id="WP_072743967.1">
    <property type="nucleotide sequence ID" value="NZ_FQXR01000005.1"/>
</dbReference>
<keyword evidence="6 14" id="KW-0347">Helicase</keyword>
<evidence type="ECO:0000313" key="14">
    <source>
        <dbReference type="EMBL" id="SHH88019.1"/>
    </source>
</evidence>
<evidence type="ECO:0000259" key="12">
    <source>
        <dbReference type="Pfam" id="PF13361"/>
    </source>
</evidence>
<sequence>MPNRVVYYGPFNNTKREELLEKSKKYLNENKGDKFYYILPNGKLFIKYREILLKSNQGAFDIRLFTFDDIIRNLLKDKLYSTIGSELKEEIIKNILKELYENGDIVYYKDVSLMDGFVWNISNIIGEMKRSLISPEKYYENTPSLPFYSEIGLVYEKYQKFLRENELIDVEEGFIKGIELLKSNGDFFESTDFVVIDEFFDFRPQELEILKEMCKYPMDIYVNIPYKRDKEFLTTKSTLNILKEMDFEVVNLDKNEKNTFEALGDKLFTEDSELLLKNENIKLIKVPNKYLELKRISQEIKCLNKKGIPLNRMAIVLTSPNEYSNTLYRVFREEKIPGSSNEEIRLIDIPLVKELLNIIDIKINNFDKKSTINRVKNSYFNIYSDENKDKVEFILYKLNYSQIEELKILLEEKKKRLLNRIESGVEGFIKKYEEVVHLENSLEKMYIEGSSIPEFTSPEEIGSSILNIIESYNLRQKILDNYKKTEDYNIFYRDISALAKIKEVFVNMSRDISIVYKEIHLKDFYEILLKYLEKETVVISLGNSEGVNILTSATTQGTNYDVIFMTGLVEGKYPNLKGTNFFFREDNLSMFKDMGLDRSSYYEKLDKECLLFAIGVTRCKQILYLSFPESSTGDEVNIPSMFLDELLNLFEGNSEEEKVDVISLDMDYIIKRDFDEITTDRELVAHLFYRYYNGEDLKDYFSMLNSRKDGLLEEISEKIECETLRSSKEYNEYSGFINDENIKNDLMQSEKNRICSITYFENYGKCPYKFLMEYILELEGMERFMEDFSPLDRGNIYHSVLKNYYEFHKADFIKSIKGQAEFQVEDTLDEIVNGIENILRKNEIDITDKLWRLRIDNMADTILNLIKLDLDRMSNSKYKMVPYDFEVEFGFNEDFSIDVDGEKIRLLGKIDRIDKLADEDKYILYDYKTSSYGIRKIVDMMNGVSFQLPVYIIAEENKNIIAGGYINISKGEVSIELLKEDEKAVFNKKTGKYILNDEEWNSLMEHIKGEMKEYIQKIYDGDFSINPKECDSYCPYGEICRYRGR</sequence>
<evidence type="ECO:0000256" key="8">
    <source>
        <dbReference type="ARBA" id="ARBA00022840"/>
    </source>
</evidence>
<evidence type="ECO:0000256" key="3">
    <source>
        <dbReference type="ARBA" id="ARBA00022741"/>
    </source>
</evidence>
<dbReference type="InterPro" id="IPR011604">
    <property type="entry name" value="PDDEXK-like_dom_sf"/>
</dbReference>
<proteinExistence type="inferred from homology"/>
<dbReference type="STRING" id="1123281.SAMN02745180_01282"/>
<feature type="domain" description="UvrD-like helicase C-terminal" evidence="12">
    <location>
        <begin position="271"/>
        <end position="627"/>
    </location>
</feature>
<dbReference type="InterPro" id="IPR013986">
    <property type="entry name" value="DExx_box_DNA_helicase_dom_sf"/>
</dbReference>
<feature type="domain" description="PD-(D/E)XK endonuclease-like" evidence="11">
    <location>
        <begin position="756"/>
        <end position="1041"/>
    </location>
</feature>
<dbReference type="InterPro" id="IPR014017">
    <property type="entry name" value="DNA_helicase_UvrD-like_C"/>
</dbReference>
<dbReference type="GO" id="GO:0004527">
    <property type="term" value="F:exonuclease activity"/>
    <property type="evidence" value="ECO:0007669"/>
    <property type="project" value="UniProtKB-KW"/>
</dbReference>
<name>A0A1M5WKB1_9FIRM</name>
<evidence type="ECO:0000256" key="10">
    <source>
        <dbReference type="ARBA" id="ARBA00023204"/>
    </source>
</evidence>
<dbReference type="PANTHER" id="PTHR11070">
    <property type="entry name" value="UVRD / RECB / PCRA DNA HELICASE FAMILY MEMBER"/>
    <property type="match status" value="1"/>
</dbReference>
<dbReference type="GO" id="GO:0043138">
    <property type="term" value="F:3'-5' DNA helicase activity"/>
    <property type="evidence" value="ECO:0007669"/>
    <property type="project" value="TreeGrafter"/>
</dbReference>
<keyword evidence="9" id="KW-0238">DNA-binding</keyword>
<keyword evidence="2" id="KW-0540">Nuclease</keyword>
<evidence type="ECO:0000256" key="7">
    <source>
        <dbReference type="ARBA" id="ARBA00022839"/>
    </source>
</evidence>
<keyword evidence="10" id="KW-0234">DNA repair</keyword>
<dbReference type="OrthoDB" id="9758506at2"/>
<gene>
    <name evidence="14" type="ORF">SAMN02745180_01282</name>
</gene>
<comment type="similarity">
    <text evidence="1">Belongs to the helicase family. UvrD subfamily.</text>
</comment>
<dbReference type="Proteomes" id="UP000184389">
    <property type="component" value="Unassembled WGS sequence"/>
</dbReference>
<dbReference type="Gene3D" id="3.90.320.10">
    <property type="match status" value="1"/>
</dbReference>
<dbReference type="Gene3D" id="1.10.486.10">
    <property type="entry name" value="PCRA, domain 4"/>
    <property type="match status" value="1"/>
</dbReference>
<dbReference type="GO" id="GO:0000725">
    <property type="term" value="P:recombinational repair"/>
    <property type="evidence" value="ECO:0007669"/>
    <property type="project" value="TreeGrafter"/>
</dbReference>
<evidence type="ECO:0000256" key="2">
    <source>
        <dbReference type="ARBA" id="ARBA00022722"/>
    </source>
</evidence>
<dbReference type="GO" id="GO:0003677">
    <property type="term" value="F:DNA binding"/>
    <property type="evidence" value="ECO:0007669"/>
    <property type="project" value="UniProtKB-KW"/>
</dbReference>
<dbReference type="InterPro" id="IPR038726">
    <property type="entry name" value="PDDEXK_AddAB-type"/>
</dbReference>
<evidence type="ECO:0000256" key="6">
    <source>
        <dbReference type="ARBA" id="ARBA00022806"/>
    </source>
</evidence>
<dbReference type="GO" id="GO:0005524">
    <property type="term" value="F:ATP binding"/>
    <property type="evidence" value="ECO:0007669"/>
    <property type="project" value="UniProtKB-KW"/>
</dbReference>
<reference evidence="14 15" key="1">
    <citation type="submission" date="2016-11" db="EMBL/GenBank/DDBJ databases">
        <authorList>
            <person name="Jaros S."/>
            <person name="Januszkiewicz K."/>
            <person name="Wedrychowicz H."/>
        </authorList>
    </citation>
    <scope>NUCLEOTIDE SEQUENCE [LARGE SCALE GENOMIC DNA]</scope>
    <source>
        <strain evidence="14 15">DSM 13106</strain>
    </source>
</reference>
<evidence type="ECO:0000256" key="4">
    <source>
        <dbReference type="ARBA" id="ARBA00022763"/>
    </source>
</evidence>
<dbReference type="Pfam" id="PF12705">
    <property type="entry name" value="PDDEXK_1"/>
    <property type="match status" value="1"/>
</dbReference>
<evidence type="ECO:0000313" key="15">
    <source>
        <dbReference type="Proteomes" id="UP000184389"/>
    </source>
</evidence>
<dbReference type="SUPFAM" id="SSF52540">
    <property type="entry name" value="P-loop containing nucleoside triphosphate hydrolases"/>
    <property type="match status" value="2"/>
</dbReference>
<keyword evidence="8" id="KW-0067">ATP-binding</keyword>
<organism evidence="14 15">
    <name type="scientific">Sporanaerobacter acetigenes DSM 13106</name>
    <dbReference type="NCBI Taxonomy" id="1123281"/>
    <lineage>
        <taxon>Bacteria</taxon>
        <taxon>Bacillati</taxon>
        <taxon>Bacillota</taxon>
        <taxon>Tissierellia</taxon>
        <taxon>Tissierellales</taxon>
        <taxon>Sporanaerobacteraceae</taxon>
        <taxon>Sporanaerobacter</taxon>
    </lineage>
</organism>
<keyword evidence="4" id="KW-0227">DNA damage</keyword>
<dbReference type="InterPro" id="IPR027417">
    <property type="entry name" value="P-loop_NTPase"/>
</dbReference>
<dbReference type="Gene3D" id="3.40.50.300">
    <property type="entry name" value="P-loop containing nucleotide triphosphate hydrolases"/>
    <property type="match status" value="2"/>
</dbReference>
<evidence type="ECO:0000256" key="1">
    <source>
        <dbReference type="ARBA" id="ARBA00009922"/>
    </source>
</evidence>
<evidence type="ECO:0000256" key="5">
    <source>
        <dbReference type="ARBA" id="ARBA00022801"/>
    </source>
</evidence>
<evidence type="ECO:0000256" key="9">
    <source>
        <dbReference type="ARBA" id="ARBA00023125"/>
    </source>
</evidence>
<dbReference type="AlphaFoldDB" id="A0A1M5WKB1"/>
<feature type="domain" description="ATP-dependent helicase/deoxyribonuclease subunit B N-terminal" evidence="13">
    <location>
        <begin position="9"/>
        <end position="235"/>
    </location>
</feature>
<keyword evidence="3" id="KW-0547">Nucleotide-binding</keyword>
<dbReference type="EMBL" id="FQXR01000005">
    <property type="protein sequence ID" value="SHH88019.1"/>
    <property type="molecule type" value="Genomic_DNA"/>
</dbReference>
<evidence type="ECO:0000259" key="13">
    <source>
        <dbReference type="Pfam" id="PF21445"/>
    </source>
</evidence>
<protein>
    <submittedName>
        <fullName evidence="14">ATP-dependent helicase/DNAse subunit B</fullName>
    </submittedName>
</protein>